<proteinExistence type="predicted"/>
<name>A0AAV7T336_PLEWA</name>
<accession>A0AAV7T336</accession>
<dbReference type="AlphaFoldDB" id="A0AAV7T336"/>
<gene>
    <name evidence="1" type="ORF">NDU88_002800</name>
</gene>
<evidence type="ECO:0000313" key="2">
    <source>
        <dbReference type="Proteomes" id="UP001066276"/>
    </source>
</evidence>
<keyword evidence="2" id="KW-1185">Reference proteome</keyword>
<comment type="caution">
    <text evidence="1">The sequence shown here is derived from an EMBL/GenBank/DDBJ whole genome shotgun (WGS) entry which is preliminary data.</text>
</comment>
<dbReference type="EMBL" id="JANPWB010000007">
    <property type="protein sequence ID" value="KAJ1170929.1"/>
    <property type="molecule type" value="Genomic_DNA"/>
</dbReference>
<organism evidence="1 2">
    <name type="scientific">Pleurodeles waltl</name>
    <name type="common">Iberian ribbed newt</name>
    <dbReference type="NCBI Taxonomy" id="8319"/>
    <lineage>
        <taxon>Eukaryota</taxon>
        <taxon>Metazoa</taxon>
        <taxon>Chordata</taxon>
        <taxon>Craniata</taxon>
        <taxon>Vertebrata</taxon>
        <taxon>Euteleostomi</taxon>
        <taxon>Amphibia</taxon>
        <taxon>Batrachia</taxon>
        <taxon>Caudata</taxon>
        <taxon>Salamandroidea</taxon>
        <taxon>Salamandridae</taxon>
        <taxon>Pleurodelinae</taxon>
        <taxon>Pleurodeles</taxon>
    </lineage>
</organism>
<reference evidence="1" key="1">
    <citation type="journal article" date="2022" name="bioRxiv">
        <title>Sequencing and chromosome-scale assembly of the giantPleurodeles waltlgenome.</title>
        <authorList>
            <person name="Brown T."/>
            <person name="Elewa A."/>
            <person name="Iarovenko S."/>
            <person name="Subramanian E."/>
            <person name="Araus A.J."/>
            <person name="Petzold A."/>
            <person name="Susuki M."/>
            <person name="Suzuki K.-i.T."/>
            <person name="Hayashi T."/>
            <person name="Toyoda A."/>
            <person name="Oliveira C."/>
            <person name="Osipova E."/>
            <person name="Leigh N.D."/>
            <person name="Simon A."/>
            <person name="Yun M.H."/>
        </authorList>
    </citation>
    <scope>NUCLEOTIDE SEQUENCE</scope>
    <source>
        <strain evidence="1">20211129_DDA</strain>
        <tissue evidence="1">Liver</tissue>
    </source>
</reference>
<sequence>MSIACQFLAGSSSWLDLRINPLDSSDWTDRYLEDERDHERLEIAAISRIKYVSLPPIDGERETWPKARVLSVYLYSINCEEATMASGQHCYESFHL</sequence>
<dbReference type="Proteomes" id="UP001066276">
    <property type="component" value="Chromosome 4_1"/>
</dbReference>
<protein>
    <submittedName>
        <fullName evidence="1">Uncharacterized protein</fullName>
    </submittedName>
</protein>
<evidence type="ECO:0000313" key="1">
    <source>
        <dbReference type="EMBL" id="KAJ1170929.1"/>
    </source>
</evidence>